<comment type="caution">
    <text evidence="10">The sequence shown here is derived from an EMBL/GenBank/DDBJ whole genome shotgun (WGS) entry which is preliminary data.</text>
</comment>
<reference evidence="10" key="1">
    <citation type="submission" date="2022-03" db="EMBL/GenBank/DDBJ databases">
        <title>Draft genome sequence of Aduncisulcus paluster, a free-living microaerophilic Fornicata.</title>
        <authorList>
            <person name="Yuyama I."/>
            <person name="Kume K."/>
            <person name="Tamura T."/>
            <person name="Inagaki Y."/>
            <person name="Hashimoto T."/>
        </authorList>
    </citation>
    <scope>NUCLEOTIDE SEQUENCE</scope>
    <source>
        <strain evidence="10">NY0171</strain>
    </source>
</reference>
<accession>A0ABQ5K6Z2</accession>
<keyword evidence="3" id="KW-0690">Ribosome biogenesis</keyword>
<evidence type="ECO:0000259" key="9">
    <source>
        <dbReference type="PROSITE" id="PS50157"/>
    </source>
</evidence>
<dbReference type="SMART" id="SM00355">
    <property type="entry name" value="ZnF_C2H2"/>
    <property type="match status" value="4"/>
</dbReference>
<evidence type="ECO:0000256" key="4">
    <source>
        <dbReference type="ARBA" id="ARBA00022723"/>
    </source>
</evidence>
<dbReference type="InterPro" id="IPR003604">
    <property type="entry name" value="Matrin/U1-like-C_Znf_C2H2"/>
</dbReference>
<dbReference type="PROSITE" id="PS50157">
    <property type="entry name" value="ZINC_FINGER_C2H2_2"/>
    <property type="match status" value="1"/>
</dbReference>
<dbReference type="EMBL" id="BQXS01012760">
    <property type="protein sequence ID" value="GKT27637.1"/>
    <property type="molecule type" value="Genomic_DNA"/>
</dbReference>
<dbReference type="Proteomes" id="UP001057375">
    <property type="component" value="Unassembled WGS sequence"/>
</dbReference>
<evidence type="ECO:0000256" key="6">
    <source>
        <dbReference type="ARBA" id="ARBA00022833"/>
    </source>
</evidence>
<keyword evidence="8" id="KW-0863">Zinc-finger</keyword>
<evidence type="ECO:0000256" key="3">
    <source>
        <dbReference type="ARBA" id="ARBA00022517"/>
    </source>
</evidence>
<comment type="subcellular location">
    <subcellularLocation>
        <location evidence="1">Cytoplasm</location>
    </subcellularLocation>
</comment>
<dbReference type="Pfam" id="PF12756">
    <property type="entry name" value="zf-C2H2_2"/>
    <property type="match status" value="1"/>
</dbReference>
<proteinExistence type="inferred from homology"/>
<sequence length="402" mass="47877">MSEELDSYTCIACRLQFRSWEEQKLHYHSELHTINLQRHLKKLPALSSSEFEAMPKENLLKDEEDVVESYSRTRHKGKRKEKVDKQKITCKCCSKSFSNEKSYEQHCRSAKHRAKARKEIESKVHQLEITQDQKLLPDIKQLIIKEEELEEEEALRREKWEKSFRDRKPIPPQCCMFCNRMIKSEDPRDLLHHLRTEHSFTLPESKYISDLEGLLSYVGNQIYLGCQCLWCGNVYHTKHAVQDHMKMKGHCMLAFDGHEREYDQFYDFAPAYPEDYDGFVYVYEGEEGEVTIKYPRPRDVVTKRIKDETGVVLMDSGSILIPKHMVKAYRLAQLKPMDFSKSRSLVRASEVPELRERDIMLVKERKKEFIEMKRMKEIEERRYDKKSHKLSRAFEKQNINLV</sequence>
<dbReference type="InterPro" id="IPR013087">
    <property type="entry name" value="Znf_C2H2_type"/>
</dbReference>
<evidence type="ECO:0000256" key="2">
    <source>
        <dbReference type="ARBA" id="ARBA00022490"/>
    </source>
</evidence>
<evidence type="ECO:0000313" key="10">
    <source>
        <dbReference type="EMBL" id="GKT27637.1"/>
    </source>
</evidence>
<organism evidence="10 11">
    <name type="scientific">Aduncisulcus paluster</name>
    <dbReference type="NCBI Taxonomy" id="2918883"/>
    <lineage>
        <taxon>Eukaryota</taxon>
        <taxon>Metamonada</taxon>
        <taxon>Carpediemonas-like organisms</taxon>
        <taxon>Aduncisulcus</taxon>
    </lineage>
</organism>
<evidence type="ECO:0000256" key="5">
    <source>
        <dbReference type="ARBA" id="ARBA00022737"/>
    </source>
</evidence>
<evidence type="ECO:0000313" key="11">
    <source>
        <dbReference type="Proteomes" id="UP001057375"/>
    </source>
</evidence>
<dbReference type="SMART" id="SM00451">
    <property type="entry name" value="ZnF_U1"/>
    <property type="match status" value="2"/>
</dbReference>
<keyword evidence="5" id="KW-0677">Repeat</keyword>
<name>A0ABQ5K6Z2_9EUKA</name>
<evidence type="ECO:0000256" key="1">
    <source>
        <dbReference type="ARBA" id="ARBA00004496"/>
    </source>
</evidence>
<evidence type="ECO:0000256" key="7">
    <source>
        <dbReference type="ARBA" id="ARBA00034126"/>
    </source>
</evidence>
<dbReference type="PANTHER" id="PTHR13182:SF8">
    <property type="entry name" value="CYTOPLASMIC 60S SUBUNIT BIOGENESIS FACTOR ZNF622"/>
    <property type="match status" value="1"/>
</dbReference>
<keyword evidence="2" id="KW-0963">Cytoplasm</keyword>
<dbReference type="InterPro" id="IPR041661">
    <property type="entry name" value="ZN622/Rei1/Reh1_Znf-C2H2"/>
</dbReference>
<protein>
    <submittedName>
        <fullName evidence="10">Zinc finger protein 622/Rei1/Reh1 like protein</fullName>
    </submittedName>
</protein>
<gene>
    <name evidence="10" type="ORF">ADUPG1_013939</name>
</gene>
<keyword evidence="6" id="KW-0862">Zinc</keyword>
<dbReference type="InterPro" id="IPR040025">
    <property type="entry name" value="Znf622/Rei1/Reh1"/>
</dbReference>
<dbReference type="PANTHER" id="PTHR13182">
    <property type="entry name" value="ZINC FINGER PROTEIN 622"/>
    <property type="match status" value="1"/>
</dbReference>
<feature type="domain" description="C2H2-type" evidence="9">
    <location>
        <begin position="88"/>
        <end position="117"/>
    </location>
</feature>
<evidence type="ECO:0000256" key="8">
    <source>
        <dbReference type="PROSITE-ProRule" id="PRU00042"/>
    </source>
</evidence>
<dbReference type="PROSITE" id="PS00028">
    <property type="entry name" value="ZINC_FINGER_C2H2_1"/>
    <property type="match status" value="2"/>
</dbReference>
<dbReference type="InterPro" id="IPR036236">
    <property type="entry name" value="Znf_C2H2_sf"/>
</dbReference>
<comment type="similarity">
    <text evidence="7">Belongs to the REI1 family.</text>
</comment>
<keyword evidence="4" id="KW-0479">Metal-binding</keyword>
<dbReference type="SUPFAM" id="SSF57667">
    <property type="entry name" value="beta-beta-alpha zinc fingers"/>
    <property type="match status" value="1"/>
</dbReference>
<keyword evidence="11" id="KW-1185">Reference proteome</keyword>